<dbReference type="InterPro" id="IPR007535">
    <property type="entry name" value="Catechol_dOase_N"/>
</dbReference>
<accession>A0A1I6HCH8</accession>
<keyword evidence="9" id="KW-1185">Reference proteome</keyword>
<organism evidence="8 9">
    <name type="scientific">Litoreibacter janthinus</name>
    <dbReference type="NCBI Taxonomy" id="670154"/>
    <lineage>
        <taxon>Bacteria</taxon>
        <taxon>Pseudomonadati</taxon>
        <taxon>Pseudomonadota</taxon>
        <taxon>Alphaproteobacteria</taxon>
        <taxon>Rhodobacterales</taxon>
        <taxon>Roseobacteraceae</taxon>
        <taxon>Litoreibacter</taxon>
    </lineage>
</organism>
<gene>
    <name evidence="8" type="ORF">SAMN04488002_2821</name>
</gene>
<dbReference type="InterPro" id="IPR050770">
    <property type="entry name" value="Intradiol_RC_Dioxygenase"/>
</dbReference>
<evidence type="ECO:0000256" key="4">
    <source>
        <dbReference type="ARBA" id="ARBA00022964"/>
    </source>
</evidence>
<evidence type="ECO:0000313" key="8">
    <source>
        <dbReference type="EMBL" id="SFR52153.1"/>
    </source>
</evidence>
<dbReference type="Pfam" id="PF00775">
    <property type="entry name" value="Dioxygenase_C"/>
    <property type="match status" value="1"/>
</dbReference>
<keyword evidence="3" id="KW-0479">Metal-binding</keyword>
<evidence type="ECO:0000256" key="2">
    <source>
        <dbReference type="ARBA" id="ARBA00007825"/>
    </source>
</evidence>
<name>A0A1I6HCH8_9RHOB</name>
<comment type="cofactor">
    <cofactor evidence="1">
        <name>Fe(3+)</name>
        <dbReference type="ChEBI" id="CHEBI:29034"/>
    </cofactor>
</comment>
<evidence type="ECO:0000256" key="5">
    <source>
        <dbReference type="ARBA" id="ARBA00023002"/>
    </source>
</evidence>
<dbReference type="RefSeq" id="WP_090217955.1">
    <property type="nucleotide sequence ID" value="NZ_FOYO01000001.1"/>
</dbReference>
<protein>
    <submittedName>
        <fullName evidence="8">Hydroxyquinol 1,2-dioxygenase</fullName>
    </submittedName>
</protein>
<feature type="domain" description="Intradiol ring-cleavage dioxygenases" evidence="7">
    <location>
        <begin position="127"/>
        <end position="155"/>
    </location>
</feature>
<dbReference type="GO" id="GO:0018576">
    <property type="term" value="F:catechol 1,2-dioxygenase activity"/>
    <property type="evidence" value="ECO:0007669"/>
    <property type="project" value="InterPro"/>
</dbReference>
<dbReference type="STRING" id="670154.SAMN04488002_2821"/>
<dbReference type="PROSITE" id="PS00083">
    <property type="entry name" value="INTRADIOL_DIOXYGENAS"/>
    <property type="match status" value="1"/>
</dbReference>
<dbReference type="InterPro" id="IPR015889">
    <property type="entry name" value="Intradiol_dOase_core"/>
</dbReference>
<sequence length="288" mass="32159">MRTVTKENITDVFAAYFGEDTDPRTREVLVAMARHLHDFAREVNLTHAEWRKGLSMLEHAGRITSPERNEFVLFSDVLGLSSLVDMMHSNPRATSSSVLGPFHVSNPPKLEIGGDMKRDFEGPVLCVEGQVRDLDGNPIPHAEIDIWQTAPNGLYSSQDPDQDIHSFHGLMTADDSGHFRFTTVRPVEYTVPSDGPVGELLDAAGRHPWRPSHLHYIIKAPGFISLVTEVFPDDDPYLDQDTVFGVRDDLVMSYVEKPASEFPDGMALSAQITDPFLYVKFDVILAPE</sequence>
<dbReference type="AlphaFoldDB" id="A0A1I6HCH8"/>
<evidence type="ECO:0000259" key="7">
    <source>
        <dbReference type="PROSITE" id="PS00083"/>
    </source>
</evidence>
<proteinExistence type="inferred from homology"/>
<dbReference type="GO" id="GO:0009712">
    <property type="term" value="P:catechol-containing compound metabolic process"/>
    <property type="evidence" value="ECO:0007669"/>
    <property type="project" value="InterPro"/>
</dbReference>
<reference evidence="9" key="1">
    <citation type="submission" date="2016-10" db="EMBL/GenBank/DDBJ databases">
        <authorList>
            <person name="Varghese N."/>
            <person name="Submissions S."/>
        </authorList>
    </citation>
    <scope>NUCLEOTIDE SEQUENCE [LARGE SCALE GENOMIC DNA]</scope>
    <source>
        <strain evidence="9">DSM 26921</strain>
    </source>
</reference>
<dbReference type="Gene3D" id="2.60.130.10">
    <property type="entry name" value="Aromatic compound dioxygenase"/>
    <property type="match status" value="1"/>
</dbReference>
<keyword evidence="5" id="KW-0560">Oxidoreductase</keyword>
<dbReference type="GO" id="GO:0008199">
    <property type="term" value="F:ferric iron binding"/>
    <property type="evidence" value="ECO:0007669"/>
    <property type="project" value="InterPro"/>
</dbReference>
<dbReference type="InterPro" id="IPR000627">
    <property type="entry name" value="Intradiol_dOase_C"/>
</dbReference>
<evidence type="ECO:0000313" key="9">
    <source>
        <dbReference type="Proteomes" id="UP000199658"/>
    </source>
</evidence>
<evidence type="ECO:0000256" key="3">
    <source>
        <dbReference type="ARBA" id="ARBA00022723"/>
    </source>
</evidence>
<evidence type="ECO:0000256" key="6">
    <source>
        <dbReference type="ARBA" id="ARBA00023004"/>
    </source>
</evidence>
<dbReference type="OrthoDB" id="9800887at2"/>
<dbReference type="Proteomes" id="UP000199658">
    <property type="component" value="Unassembled WGS sequence"/>
</dbReference>
<dbReference type="PANTHER" id="PTHR33711:SF7">
    <property type="entry name" value="INTRADIOL RING-CLEAVAGE DIOXYGENASES DOMAIN-CONTAINING PROTEIN-RELATED"/>
    <property type="match status" value="1"/>
</dbReference>
<keyword evidence="4 8" id="KW-0223">Dioxygenase</keyword>
<dbReference type="PANTHER" id="PTHR33711">
    <property type="entry name" value="DIOXYGENASE, PUTATIVE (AFU_ORTHOLOGUE AFUA_2G02910)-RELATED"/>
    <property type="match status" value="1"/>
</dbReference>
<comment type="similarity">
    <text evidence="2">Belongs to the intradiol ring-cleavage dioxygenase family.</text>
</comment>
<dbReference type="Pfam" id="PF04444">
    <property type="entry name" value="Dioxygenase_N"/>
    <property type="match status" value="1"/>
</dbReference>
<keyword evidence="6" id="KW-0408">Iron</keyword>
<evidence type="ECO:0000256" key="1">
    <source>
        <dbReference type="ARBA" id="ARBA00001965"/>
    </source>
</evidence>
<dbReference type="EMBL" id="FOYO01000001">
    <property type="protein sequence ID" value="SFR52153.1"/>
    <property type="molecule type" value="Genomic_DNA"/>
</dbReference>
<dbReference type="SUPFAM" id="SSF49482">
    <property type="entry name" value="Aromatic compound dioxygenase"/>
    <property type="match status" value="1"/>
</dbReference>